<evidence type="ECO:0000256" key="2">
    <source>
        <dbReference type="ARBA" id="ARBA00001954"/>
    </source>
</evidence>
<dbReference type="Pfam" id="PF13646">
    <property type="entry name" value="HEAT_2"/>
    <property type="match status" value="1"/>
</dbReference>
<dbReference type="CTD" id="43740"/>
<dbReference type="FunFam" id="1.25.10.10:FF:000099">
    <property type="entry name" value="Deoxyhypusine hydroxylase"/>
    <property type="match status" value="1"/>
</dbReference>
<evidence type="ECO:0000256" key="3">
    <source>
        <dbReference type="ARBA" id="ARBA00005041"/>
    </source>
</evidence>
<dbReference type="InterPro" id="IPR016024">
    <property type="entry name" value="ARM-type_fold"/>
</dbReference>
<dbReference type="RefSeq" id="XP_033352909.1">
    <property type="nucleotide sequence ID" value="XM_033497018.1"/>
</dbReference>
<dbReference type="InterPro" id="IPR004155">
    <property type="entry name" value="PBS_lyase_HEAT"/>
</dbReference>
<protein>
    <recommendedName>
        <fullName evidence="4">deoxyhypusine monooxygenase</fullName>
        <ecNumber evidence="4">1.14.99.29</ecNumber>
    </recommendedName>
</protein>
<keyword evidence="5" id="KW-0479">Metal-binding</keyword>
<name>A0A6J3KM45_9HYME</name>
<comment type="cofactor">
    <cofactor evidence="2">
        <name>Fe(2+)</name>
        <dbReference type="ChEBI" id="CHEBI:29033"/>
    </cofactor>
</comment>
<evidence type="ECO:0000256" key="5">
    <source>
        <dbReference type="ARBA" id="ARBA00022723"/>
    </source>
</evidence>
<evidence type="ECO:0000313" key="11">
    <source>
        <dbReference type="Proteomes" id="UP000504631"/>
    </source>
</evidence>
<evidence type="ECO:0000256" key="6">
    <source>
        <dbReference type="ARBA" id="ARBA00022737"/>
    </source>
</evidence>
<dbReference type="PANTHER" id="PTHR12697:SF5">
    <property type="entry name" value="DEOXYHYPUSINE HYDROXYLASE"/>
    <property type="match status" value="1"/>
</dbReference>
<proteinExistence type="predicted"/>
<evidence type="ECO:0000256" key="1">
    <source>
        <dbReference type="ARBA" id="ARBA00000068"/>
    </source>
</evidence>
<dbReference type="Gene3D" id="1.25.10.10">
    <property type="entry name" value="Leucine-rich Repeat Variant"/>
    <property type="match status" value="2"/>
</dbReference>
<reference evidence="12" key="1">
    <citation type="submission" date="2025-08" db="UniProtKB">
        <authorList>
            <consortium name="RefSeq"/>
        </authorList>
    </citation>
    <scope>IDENTIFICATION</scope>
    <source>
        <tissue evidence="12">Muscle</tissue>
    </source>
</reference>
<sequence length="246" mass="27521">MLQVNENQISAIGRVLNDQNRPLKERFRALFTLKNIGGAKAIQEIHNCFNDESALLKHELAYCLGQMQDSRAIPILIGILKDVTQEPMVRHEAGEALGAIGDPTVIPILEEYSKDCVSEVAETCELALCRLQWLKLNSYSTNLQKSPYMSVDPAPPADIADVKKLKEILLNENVSLFERYRAMFSLRNICTPDSIVALSEGLKAGSALFKHEIAFVLGQLQKEIAVPHLEASLKDTEENEMVFKRQ</sequence>
<dbReference type="InterPro" id="IPR011989">
    <property type="entry name" value="ARM-like"/>
</dbReference>
<dbReference type="Pfam" id="PF03130">
    <property type="entry name" value="HEAT_PBS"/>
    <property type="match status" value="3"/>
</dbReference>
<keyword evidence="8" id="KW-0408">Iron</keyword>
<evidence type="ECO:0000313" key="12">
    <source>
        <dbReference type="RefSeq" id="XP_033352909.1"/>
    </source>
</evidence>
<dbReference type="PANTHER" id="PTHR12697">
    <property type="entry name" value="PBS LYASE HEAT-LIKE PROTEIN"/>
    <property type="match status" value="1"/>
</dbReference>
<dbReference type="EC" id="1.14.99.29" evidence="4"/>
<evidence type="ECO:0000256" key="10">
    <source>
        <dbReference type="ARBA" id="ARBA00023256"/>
    </source>
</evidence>
<evidence type="ECO:0000256" key="7">
    <source>
        <dbReference type="ARBA" id="ARBA00023002"/>
    </source>
</evidence>
<keyword evidence="9" id="KW-0503">Monooxygenase</keyword>
<keyword evidence="11" id="KW-1185">Reference proteome</keyword>
<gene>
    <name evidence="12" type="primary">LOC117235200</name>
</gene>
<keyword evidence="10" id="KW-0386">Hypusine biosynthesis</keyword>
<evidence type="ECO:0000256" key="9">
    <source>
        <dbReference type="ARBA" id="ARBA00023033"/>
    </source>
</evidence>
<accession>A0A6J3KM45</accession>
<dbReference type="SMART" id="SM00567">
    <property type="entry name" value="EZ_HEAT"/>
    <property type="match status" value="5"/>
</dbReference>
<dbReference type="GO" id="GO:0019135">
    <property type="term" value="F:deoxyhypusine monooxygenase activity"/>
    <property type="evidence" value="ECO:0007669"/>
    <property type="project" value="UniProtKB-EC"/>
</dbReference>
<keyword evidence="6" id="KW-0677">Repeat</keyword>
<dbReference type="AlphaFoldDB" id="A0A6J3KM45"/>
<evidence type="ECO:0000256" key="4">
    <source>
        <dbReference type="ARBA" id="ARBA00012606"/>
    </source>
</evidence>
<dbReference type="SUPFAM" id="SSF48371">
    <property type="entry name" value="ARM repeat"/>
    <property type="match status" value="1"/>
</dbReference>
<organism evidence="11 12">
    <name type="scientific">Bombus vosnesenskii</name>
    <dbReference type="NCBI Taxonomy" id="207650"/>
    <lineage>
        <taxon>Eukaryota</taxon>
        <taxon>Metazoa</taxon>
        <taxon>Ecdysozoa</taxon>
        <taxon>Arthropoda</taxon>
        <taxon>Hexapoda</taxon>
        <taxon>Insecta</taxon>
        <taxon>Pterygota</taxon>
        <taxon>Neoptera</taxon>
        <taxon>Endopterygota</taxon>
        <taxon>Hymenoptera</taxon>
        <taxon>Apocrita</taxon>
        <taxon>Aculeata</taxon>
        <taxon>Apoidea</taxon>
        <taxon>Anthophila</taxon>
        <taxon>Apidae</taxon>
        <taxon>Bombus</taxon>
        <taxon>Pyrobombus</taxon>
    </lineage>
</organism>
<comment type="catalytic activity">
    <reaction evidence="1">
        <text>[eIF5A protein]-deoxyhypusine + AH2 + O2 = [eIF5A protein]-hypusine + A + H2O</text>
        <dbReference type="Rhea" id="RHEA:14101"/>
        <dbReference type="Rhea" id="RHEA-COMP:10144"/>
        <dbReference type="Rhea" id="RHEA-COMP:12592"/>
        <dbReference type="ChEBI" id="CHEBI:13193"/>
        <dbReference type="ChEBI" id="CHEBI:15377"/>
        <dbReference type="ChEBI" id="CHEBI:15379"/>
        <dbReference type="ChEBI" id="CHEBI:17499"/>
        <dbReference type="ChEBI" id="CHEBI:82657"/>
        <dbReference type="ChEBI" id="CHEBI:91175"/>
        <dbReference type="EC" id="1.14.99.29"/>
    </reaction>
</comment>
<dbReference type="GO" id="GO:0046872">
    <property type="term" value="F:metal ion binding"/>
    <property type="evidence" value="ECO:0007669"/>
    <property type="project" value="UniProtKB-KW"/>
</dbReference>
<dbReference type="GeneID" id="117235200"/>
<comment type="pathway">
    <text evidence="3">Protein modification; eIF5A hypusination.</text>
</comment>
<keyword evidence="7" id="KW-0560">Oxidoreductase</keyword>
<evidence type="ECO:0000256" key="8">
    <source>
        <dbReference type="ARBA" id="ARBA00023004"/>
    </source>
</evidence>
<dbReference type="Proteomes" id="UP000504631">
    <property type="component" value="Unplaced"/>
</dbReference>